<dbReference type="InterPro" id="IPR025049">
    <property type="entry name" value="Mfa-like_1"/>
</dbReference>
<dbReference type="HOGENOM" id="CLU_071232_0_0_10"/>
<evidence type="ECO:0000313" key="3">
    <source>
        <dbReference type="Proteomes" id="UP000004892"/>
    </source>
</evidence>
<dbReference type="PROSITE" id="PS51257">
    <property type="entry name" value="PROKAR_LIPOPROTEIN"/>
    <property type="match status" value="1"/>
</dbReference>
<dbReference type="Proteomes" id="UP000004892">
    <property type="component" value="Unassembled WGS sequence"/>
</dbReference>
<dbReference type="CDD" id="cd13120">
    <property type="entry name" value="BF2867_like_N"/>
    <property type="match status" value="1"/>
</dbReference>
<feature type="chain" id="PRO_5003548962" description="Fimbrillin family protein" evidence="1">
    <location>
        <begin position="21"/>
        <end position="304"/>
    </location>
</feature>
<evidence type="ECO:0008006" key="4">
    <source>
        <dbReference type="Google" id="ProtNLM"/>
    </source>
</evidence>
<reference evidence="2 3" key="1">
    <citation type="submission" date="2012-01" db="EMBL/GenBank/DDBJ databases">
        <title>The Genome Sequence of Odoribacter laneus YIT 12061.</title>
        <authorList>
            <consortium name="The Broad Institute Genome Sequencing Platform"/>
            <person name="Earl A."/>
            <person name="Ward D."/>
            <person name="Feldgarden M."/>
            <person name="Gevers D."/>
            <person name="Morotomi M."/>
            <person name="Young S.K."/>
            <person name="Zeng Q."/>
            <person name="Gargeya S."/>
            <person name="Fitzgerald M."/>
            <person name="Haas B."/>
            <person name="Abouelleil A."/>
            <person name="Alvarado L."/>
            <person name="Arachchi H.M."/>
            <person name="Berlin A."/>
            <person name="Chapman S.B."/>
            <person name="Gearin G."/>
            <person name="Goldberg J."/>
            <person name="Griggs A."/>
            <person name="Gujja S."/>
            <person name="Hansen M."/>
            <person name="Heiman D."/>
            <person name="Howarth C."/>
            <person name="Larimer J."/>
            <person name="Lui A."/>
            <person name="MacDonald P.J.P."/>
            <person name="McCowen C."/>
            <person name="Montmayeur A."/>
            <person name="Murphy C."/>
            <person name="Neiman D."/>
            <person name="Pearson M."/>
            <person name="Priest M."/>
            <person name="Roberts A."/>
            <person name="Saif S."/>
            <person name="Shea T."/>
            <person name="Sisk P."/>
            <person name="Stolte C."/>
            <person name="Sykes S."/>
            <person name="Wortman J."/>
            <person name="Nusbaum C."/>
            <person name="Birren B."/>
        </authorList>
    </citation>
    <scope>NUCLEOTIDE SEQUENCE [LARGE SCALE GENOMIC DNA]</scope>
    <source>
        <strain evidence="2 3">YIT 12061</strain>
    </source>
</reference>
<dbReference type="Gene3D" id="2.60.40.2620">
    <property type="entry name" value="Fimbrillin-like"/>
    <property type="match status" value="1"/>
</dbReference>
<sequence>MNKKNYLFIALAALAFTACSNDDEPGVNNGPVAAQVTAGIEGVQTRAAGTSWDKGDQIGITAESTKTNYTNVLYTTANGDGDFTSDSPIYFQTLEEVTFKAYYPYVADKETVEKTITANDQETIAQKKIDYMFATGAKASKTSPTVKFVNNIPSGDTDARFQHCMSMVTLTFQQGDDTDLKNMTDFTVKLTMTGTFNTTNGEAKATDEPVSELKITETQTESATYTKSLILFPQDVENGKFDLSLTLGGQTYKTTLTLPNSAKALASGMNYTFKIRVNKTEIDVEGATIAGWGDGGSGSGNATM</sequence>
<dbReference type="InterPro" id="IPR042278">
    <property type="entry name" value="Mfa-like_1_N"/>
</dbReference>
<comment type="caution">
    <text evidence="2">The sequence shown here is derived from an EMBL/GenBank/DDBJ whole genome shotgun (WGS) entry which is preliminary data.</text>
</comment>
<name>H1DHB6_9BACT</name>
<dbReference type="RefSeq" id="WP_009136800.1">
    <property type="nucleotide sequence ID" value="NZ_JH594596.1"/>
</dbReference>
<protein>
    <recommendedName>
        <fullName evidence="4">Fimbrillin family protein</fullName>
    </recommendedName>
</protein>
<dbReference type="Gene3D" id="2.60.40.2630">
    <property type="match status" value="1"/>
</dbReference>
<keyword evidence="1" id="KW-0732">Signal</keyword>
<dbReference type="STRING" id="742817.HMPREF9449_01652"/>
<evidence type="ECO:0000313" key="2">
    <source>
        <dbReference type="EMBL" id="EHP47799.1"/>
    </source>
</evidence>
<dbReference type="AlphaFoldDB" id="H1DHB6"/>
<keyword evidence="3" id="KW-1185">Reference proteome</keyword>
<dbReference type="CDD" id="cd13121">
    <property type="entry name" value="BF2867_like_C"/>
    <property type="match status" value="1"/>
</dbReference>
<evidence type="ECO:0000256" key="1">
    <source>
        <dbReference type="SAM" id="SignalP"/>
    </source>
</evidence>
<proteinExistence type="predicted"/>
<gene>
    <name evidence="2" type="ORF">HMPREF9449_01652</name>
</gene>
<organism evidence="2 3">
    <name type="scientific">Odoribacter laneus YIT 12061</name>
    <dbReference type="NCBI Taxonomy" id="742817"/>
    <lineage>
        <taxon>Bacteria</taxon>
        <taxon>Pseudomonadati</taxon>
        <taxon>Bacteroidota</taxon>
        <taxon>Bacteroidia</taxon>
        <taxon>Bacteroidales</taxon>
        <taxon>Odoribacteraceae</taxon>
        <taxon>Odoribacter</taxon>
    </lineage>
</organism>
<dbReference type="EMBL" id="ADMC01000022">
    <property type="protein sequence ID" value="EHP47799.1"/>
    <property type="molecule type" value="Genomic_DNA"/>
</dbReference>
<dbReference type="eggNOG" id="ENOG50311B0">
    <property type="taxonomic scope" value="Bacteria"/>
</dbReference>
<dbReference type="Pfam" id="PF13149">
    <property type="entry name" value="Mfa_like_1"/>
    <property type="match status" value="1"/>
</dbReference>
<dbReference type="PATRIC" id="fig|742817.3.peg.1763"/>
<feature type="signal peptide" evidence="1">
    <location>
        <begin position="1"/>
        <end position="20"/>
    </location>
</feature>
<accession>H1DHB6</accession>
<dbReference type="GeneID" id="98069216"/>